<comment type="caution">
    <text evidence="2">The sequence shown here is derived from an EMBL/GenBank/DDBJ whole genome shotgun (WGS) entry which is preliminary data.</text>
</comment>
<dbReference type="AlphaFoldDB" id="A0AAV7N4C5"/>
<protein>
    <submittedName>
        <fullName evidence="2">Uncharacterized protein</fullName>
    </submittedName>
</protein>
<evidence type="ECO:0000313" key="2">
    <source>
        <dbReference type="EMBL" id="KAJ1110881.1"/>
    </source>
</evidence>
<organism evidence="2 3">
    <name type="scientific">Pleurodeles waltl</name>
    <name type="common">Iberian ribbed newt</name>
    <dbReference type="NCBI Taxonomy" id="8319"/>
    <lineage>
        <taxon>Eukaryota</taxon>
        <taxon>Metazoa</taxon>
        <taxon>Chordata</taxon>
        <taxon>Craniata</taxon>
        <taxon>Vertebrata</taxon>
        <taxon>Euteleostomi</taxon>
        <taxon>Amphibia</taxon>
        <taxon>Batrachia</taxon>
        <taxon>Caudata</taxon>
        <taxon>Salamandroidea</taxon>
        <taxon>Salamandridae</taxon>
        <taxon>Pleurodelinae</taxon>
        <taxon>Pleurodeles</taxon>
    </lineage>
</organism>
<proteinExistence type="predicted"/>
<feature type="region of interest" description="Disordered" evidence="1">
    <location>
        <begin position="1"/>
        <end position="98"/>
    </location>
</feature>
<dbReference type="Proteomes" id="UP001066276">
    <property type="component" value="Chromosome 9"/>
</dbReference>
<reference evidence="2" key="1">
    <citation type="journal article" date="2022" name="bioRxiv">
        <title>Sequencing and chromosome-scale assembly of the giantPleurodeles waltlgenome.</title>
        <authorList>
            <person name="Brown T."/>
            <person name="Elewa A."/>
            <person name="Iarovenko S."/>
            <person name="Subramanian E."/>
            <person name="Araus A.J."/>
            <person name="Petzold A."/>
            <person name="Susuki M."/>
            <person name="Suzuki K.-i.T."/>
            <person name="Hayashi T."/>
            <person name="Toyoda A."/>
            <person name="Oliveira C."/>
            <person name="Osipova E."/>
            <person name="Leigh N.D."/>
            <person name="Simon A."/>
            <person name="Yun M.H."/>
        </authorList>
    </citation>
    <scope>NUCLEOTIDE SEQUENCE</scope>
    <source>
        <strain evidence="2">20211129_DDA</strain>
        <tissue evidence="2">Liver</tissue>
    </source>
</reference>
<evidence type="ECO:0000313" key="3">
    <source>
        <dbReference type="Proteomes" id="UP001066276"/>
    </source>
</evidence>
<gene>
    <name evidence="2" type="ORF">NDU88_008227</name>
</gene>
<feature type="compositionally biased region" description="Basic and acidic residues" evidence="1">
    <location>
        <begin position="7"/>
        <end position="28"/>
    </location>
</feature>
<evidence type="ECO:0000256" key="1">
    <source>
        <dbReference type="SAM" id="MobiDB-lite"/>
    </source>
</evidence>
<name>A0AAV7N4C5_PLEWA</name>
<sequence length="98" mass="11132">MGAATNDGRKKDAEAEGFFKPERDERQGKWFSPGGEDVAVTDSRTDRPERKSGRRRHQGEAPSNPRVKPEEGVWEERRSKQTGHVLGRMWPSQAQSKN</sequence>
<dbReference type="EMBL" id="JANPWB010000013">
    <property type="protein sequence ID" value="KAJ1110881.1"/>
    <property type="molecule type" value="Genomic_DNA"/>
</dbReference>
<feature type="compositionally biased region" description="Basic and acidic residues" evidence="1">
    <location>
        <begin position="67"/>
        <end position="79"/>
    </location>
</feature>
<keyword evidence="3" id="KW-1185">Reference proteome</keyword>
<accession>A0AAV7N4C5</accession>